<protein>
    <submittedName>
        <fullName evidence="1">Uncharacterized protein</fullName>
    </submittedName>
</protein>
<keyword evidence="2" id="KW-1185">Reference proteome</keyword>
<evidence type="ECO:0000313" key="2">
    <source>
        <dbReference type="Proteomes" id="UP000717585"/>
    </source>
</evidence>
<comment type="caution">
    <text evidence="1">The sequence shown here is derived from an EMBL/GenBank/DDBJ whole genome shotgun (WGS) entry which is preliminary data.</text>
</comment>
<dbReference type="Proteomes" id="UP000717585">
    <property type="component" value="Unassembled WGS sequence"/>
</dbReference>
<sequence length="147" mass="17028">MHIVIQTFIGTVYDNTGPPRTAERMNYILAHTYLSLVGIGGNTQDRGRQRREFRELILEMANQGLFADMEVDPRFFADPHDSRPFLRAVRSHRGVAPTFDVFVRDHARIAVTHERLRRQHEVSTEETDNYKQIFGACFYPDVHQVGL</sequence>
<accession>A0A8J6ARW4</accession>
<reference evidence="1" key="1">
    <citation type="submission" date="2021-05" db="EMBL/GenBank/DDBJ databases">
        <title>A free-living protist that lacks canonical eukaryotic 1 DNA replication and segregation systems.</title>
        <authorList>
            <person name="Salas-Leiva D.E."/>
            <person name="Tromer E.C."/>
            <person name="Curtis B.A."/>
            <person name="Jerlstrom-Hultqvist J."/>
            <person name="Kolisko M."/>
            <person name="Yi Z."/>
            <person name="Salas-Leiva J.S."/>
            <person name="Gallot-Lavallee L."/>
            <person name="Kops G.J.P.L."/>
            <person name="Archibald J.M."/>
            <person name="Simpson A.G.B."/>
            <person name="Roger A.J."/>
        </authorList>
    </citation>
    <scope>NUCLEOTIDE SEQUENCE</scope>
    <source>
        <strain evidence="1">BICM</strain>
    </source>
</reference>
<evidence type="ECO:0000313" key="1">
    <source>
        <dbReference type="EMBL" id="KAG9390725.1"/>
    </source>
</evidence>
<gene>
    <name evidence="1" type="ORF">J8273_6976</name>
</gene>
<dbReference type="AlphaFoldDB" id="A0A8J6ARW4"/>
<organism evidence="1 2">
    <name type="scientific">Carpediemonas membranifera</name>
    <dbReference type="NCBI Taxonomy" id="201153"/>
    <lineage>
        <taxon>Eukaryota</taxon>
        <taxon>Metamonada</taxon>
        <taxon>Carpediemonas-like organisms</taxon>
        <taxon>Carpediemonas</taxon>
    </lineage>
</organism>
<proteinExistence type="predicted"/>
<dbReference type="EMBL" id="JAHDYR010000062">
    <property type="protein sequence ID" value="KAG9390725.1"/>
    <property type="molecule type" value="Genomic_DNA"/>
</dbReference>
<name>A0A8J6ARW4_9EUKA</name>